<gene>
    <name evidence="12" type="primary">dnaG</name>
    <name evidence="16" type="ORF">C2869_10710</name>
</gene>
<dbReference type="HAMAP" id="MF_00974">
    <property type="entry name" value="DNA_primase_DnaG"/>
    <property type="match status" value="1"/>
</dbReference>
<evidence type="ECO:0000256" key="1">
    <source>
        <dbReference type="ARBA" id="ARBA00022478"/>
    </source>
</evidence>
<dbReference type="EMBL" id="CP026604">
    <property type="protein sequence ID" value="AWB66875.1"/>
    <property type="molecule type" value="Genomic_DNA"/>
</dbReference>
<dbReference type="Gene3D" id="1.20.50.20">
    <property type="entry name" value="DnaG, RNA polymerase domain, helical bundle"/>
    <property type="match status" value="1"/>
</dbReference>
<dbReference type="SMART" id="SM00400">
    <property type="entry name" value="ZnF_CHCC"/>
    <property type="match status" value="1"/>
</dbReference>
<dbReference type="Pfam" id="PF01807">
    <property type="entry name" value="Zn_ribbon_DnaG"/>
    <property type="match status" value="1"/>
</dbReference>
<evidence type="ECO:0000256" key="5">
    <source>
        <dbReference type="ARBA" id="ARBA00022705"/>
    </source>
</evidence>
<keyword evidence="10 12" id="KW-0238">DNA-binding</keyword>
<dbReference type="SUPFAM" id="SSF56731">
    <property type="entry name" value="DNA primase core"/>
    <property type="match status" value="1"/>
</dbReference>
<sequence length="586" mass="66853">MAGRIPRPFLDDLIARTDIVELIDSRVRLKKAGRNYQACCPFHNEKSPSFTVAPDKQFYHCFGCGAHGNVISFLMEHDRLEFVDAVEELAGMHGMEVPREQGGNPQDAHKSQQIKADWDVMQNAAVFFQQQLVQHPNSANVQAYIQGRGLDQSTVERFQIGYAPDGWDGLLKTLGRDQQSAYQLRDLGMLIENDNKRLYDRFRDRLMFPIHDRRGKCIGFGGRVFGDGTPKYLNSPETRIFHKGKELYGLYQARQNNRRLERLLVVEGYMDVVALAQAGIGYAVASLGTATTPEQIQLMLRYAPEIVCCYDGDRAGRSAAWRALENALPYLTDNVKMRFVFLPDKEDPDSLVKQIGQQAFEKLIDEATPIETFLFEELAQQANIDSLQGKAKLNELLTPILTQMPDGEVKRLLIDKLEQKTRVEKARTSNTDKLKHAKQKRALYNEKTNSKATPIRKALALLLENPKLASTLQHMTDAQILAFSQVDMAGVNLFIEVLMYCRNHPDCNAAQVLEHWRQSPNQATLAKVMAWEHHVAPENQQQVFLDIMENILVLFVKQRKEVLMNKARMNLLRQNEKQELEQLLKM</sequence>
<feature type="zinc finger region" description="CHC2-type" evidence="12 14">
    <location>
        <begin position="40"/>
        <end position="64"/>
    </location>
</feature>
<evidence type="ECO:0000256" key="6">
    <source>
        <dbReference type="ARBA" id="ARBA00022723"/>
    </source>
</evidence>
<keyword evidence="1 12" id="KW-0240">DNA-directed RNA polymerase</keyword>
<dbReference type="Gene3D" id="3.90.580.10">
    <property type="entry name" value="Zinc finger, CHC2-type domain"/>
    <property type="match status" value="1"/>
</dbReference>
<dbReference type="InterPro" id="IPR006295">
    <property type="entry name" value="DNA_primase_DnaG"/>
</dbReference>
<comment type="similarity">
    <text evidence="12 13">Belongs to the DnaG primase family.</text>
</comment>
<comment type="domain">
    <text evidence="12">Contains an N-terminal zinc-binding domain, a central core domain that contains the primase activity, and a C-terminal DnaB-binding domain.</text>
</comment>
<dbReference type="PANTHER" id="PTHR30313:SF2">
    <property type="entry name" value="DNA PRIMASE"/>
    <property type="match status" value="1"/>
</dbReference>
<dbReference type="PROSITE" id="PS50880">
    <property type="entry name" value="TOPRIM"/>
    <property type="match status" value="1"/>
</dbReference>
<evidence type="ECO:0000256" key="8">
    <source>
        <dbReference type="ARBA" id="ARBA00022833"/>
    </source>
</evidence>
<keyword evidence="8 12" id="KW-0862">Zinc</keyword>
<comment type="function">
    <text evidence="12 13">RNA polymerase that catalyzes the synthesis of short RNA molecules used as primers for DNA polymerase during DNA replication.</text>
</comment>
<dbReference type="InterPro" id="IPR050219">
    <property type="entry name" value="DnaG_primase"/>
</dbReference>
<dbReference type="PIRSF" id="PIRSF002811">
    <property type="entry name" value="DnaG"/>
    <property type="match status" value="1"/>
</dbReference>
<dbReference type="InterPro" id="IPR006171">
    <property type="entry name" value="TOPRIM_dom"/>
</dbReference>
<dbReference type="InterPro" id="IPR013264">
    <property type="entry name" value="DNAG_N"/>
</dbReference>
<dbReference type="PANTHER" id="PTHR30313">
    <property type="entry name" value="DNA PRIMASE"/>
    <property type="match status" value="1"/>
</dbReference>
<dbReference type="Proteomes" id="UP000244441">
    <property type="component" value="Chromosome"/>
</dbReference>
<dbReference type="FunFam" id="3.40.1360.10:FF:000002">
    <property type="entry name" value="DNA primase"/>
    <property type="match status" value="1"/>
</dbReference>
<dbReference type="SMART" id="SM00766">
    <property type="entry name" value="DnaG_DnaB_bind"/>
    <property type="match status" value="1"/>
</dbReference>
<dbReference type="OrthoDB" id="9803773at2"/>
<keyword evidence="7 12" id="KW-0863">Zinc-finger</keyword>
<dbReference type="Pfam" id="PF10410">
    <property type="entry name" value="DnaB_bind"/>
    <property type="match status" value="1"/>
</dbReference>
<evidence type="ECO:0000256" key="13">
    <source>
        <dbReference type="PIRNR" id="PIRNR002811"/>
    </source>
</evidence>
<dbReference type="FunFam" id="3.90.980.10:FF:000001">
    <property type="entry name" value="DNA primase"/>
    <property type="match status" value="1"/>
</dbReference>
<evidence type="ECO:0000256" key="2">
    <source>
        <dbReference type="ARBA" id="ARBA00022515"/>
    </source>
</evidence>
<dbReference type="Gene3D" id="3.40.1360.10">
    <property type="match status" value="1"/>
</dbReference>
<protein>
    <recommendedName>
        <fullName evidence="12 13">DNA primase</fullName>
        <ecNumber evidence="12">2.7.7.101</ecNumber>
    </recommendedName>
</protein>
<comment type="subunit">
    <text evidence="12">Monomer. Interacts with DnaB.</text>
</comment>
<proteinExistence type="inferred from homology"/>
<accession>A0A2S0VRM8</accession>
<dbReference type="GO" id="GO:0003677">
    <property type="term" value="F:DNA binding"/>
    <property type="evidence" value="ECO:0007669"/>
    <property type="project" value="UniProtKB-KW"/>
</dbReference>
<evidence type="ECO:0000256" key="4">
    <source>
        <dbReference type="ARBA" id="ARBA00022695"/>
    </source>
</evidence>
<dbReference type="CDD" id="cd03364">
    <property type="entry name" value="TOPRIM_DnaG_primases"/>
    <property type="match status" value="1"/>
</dbReference>
<keyword evidence="5 12" id="KW-0235">DNA replication</keyword>
<dbReference type="SMART" id="SM00493">
    <property type="entry name" value="TOPRIM"/>
    <property type="match status" value="1"/>
</dbReference>
<evidence type="ECO:0000313" key="17">
    <source>
        <dbReference type="Proteomes" id="UP000244441"/>
    </source>
</evidence>
<keyword evidence="4 12" id="KW-0548">Nucleotidyltransferase</keyword>
<feature type="domain" description="Toprim" evidence="15">
    <location>
        <begin position="261"/>
        <end position="343"/>
    </location>
</feature>
<evidence type="ECO:0000313" key="16">
    <source>
        <dbReference type="EMBL" id="AWB66875.1"/>
    </source>
</evidence>
<evidence type="ECO:0000256" key="3">
    <source>
        <dbReference type="ARBA" id="ARBA00022679"/>
    </source>
</evidence>
<keyword evidence="11 12" id="KW-0804">Transcription</keyword>
<dbReference type="GO" id="GO:1990077">
    <property type="term" value="C:primosome complex"/>
    <property type="evidence" value="ECO:0007669"/>
    <property type="project" value="UniProtKB-KW"/>
</dbReference>
<evidence type="ECO:0000256" key="7">
    <source>
        <dbReference type="ARBA" id="ARBA00022771"/>
    </source>
</evidence>
<evidence type="ECO:0000256" key="11">
    <source>
        <dbReference type="ARBA" id="ARBA00023163"/>
    </source>
</evidence>
<dbReference type="GO" id="GO:0008270">
    <property type="term" value="F:zinc ion binding"/>
    <property type="evidence" value="ECO:0007669"/>
    <property type="project" value="UniProtKB-UniRule"/>
</dbReference>
<dbReference type="InterPro" id="IPR036977">
    <property type="entry name" value="DNA_primase_Znf_CHC2"/>
</dbReference>
<dbReference type="GO" id="GO:0006269">
    <property type="term" value="P:DNA replication, synthesis of primer"/>
    <property type="evidence" value="ECO:0007669"/>
    <property type="project" value="UniProtKB-UniRule"/>
</dbReference>
<dbReference type="RefSeq" id="WP_108602931.1">
    <property type="nucleotide sequence ID" value="NZ_CP026604.1"/>
</dbReference>
<dbReference type="AlphaFoldDB" id="A0A2S0VRM8"/>
<keyword evidence="17" id="KW-1185">Reference proteome</keyword>
<dbReference type="GO" id="GO:0000428">
    <property type="term" value="C:DNA-directed RNA polymerase complex"/>
    <property type="evidence" value="ECO:0007669"/>
    <property type="project" value="UniProtKB-KW"/>
</dbReference>
<evidence type="ECO:0000256" key="10">
    <source>
        <dbReference type="ARBA" id="ARBA00023125"/>
    </source>
</evidence>
<evidence type="ECO:0000259" key="15">
    <source>
        <dbReference type="PROSITE" id="PS50880"/>
    </source>
</evidence>
<evidence type="ECO:0000256" key="14">
    <source>
        <dbReference type="PIRSR" id="PIRSR002811-1"/>
    </source>
</evidence>
<dbReference type="Pfam" id="PF08278">
    <property type="entry name" value="DnaG_DnaB_bind"/>
    <property type="match status" value="1"/>
</dbReference>
<name>A0A2S0VRM8_9ALTE</name>
<dbReference type="FunFam" id="3.90.580.10:FF:000001">
    <property type="entry name" value="DNA primase"/>
    <property type="match status" value="1"/>
</dbReference>
<dbReference type="InterPro" id="IPR034151">
    <property type="entry name" value="TOPRIM_DnaG_bac"/>
</dbReference>
<keyword evidence="9" id="KW-0460">Magnesium</keyword>
<dbReference type="SUPFAM" id="SSF57783">
    <property type="entry name" value="Zinc beta-ribbon"/>
    <property type="match status" value="1"/>
</dbReference>
<keyword evidence="6 12" id="KW-0479">Metal-binding</keyword>
<comment type="cofactor">
    <cofactor evidence="12 13 14">
        <name>Zn(2+)</name>
        <dbReference type="ChEBI" id="CHEBI:29105"/>
    </cofactor>
    <text evidence="12 13 14">Binds 1 zinc ion per monomer.</text>
</comment>
<evidence type="ECO:0000256" key="9">
    <source>
        <dbReference type="ARBA" id="ARBA00022842"/>
    </source>
</evidence>
<dbReference type="InterPro" id="IPR019475">
    <property type="entry name" value="DNA_primase_DnaB-bd"/>
</dbReference>
<dbReference type="InterPro" id="IPR030846">
    <property type="entry name" value="DnaG_bac"/>
</dbReference>
<dbReference type="Pfam" id="PF13155">
    <property type="entry name" value="Toprim_2"/>
    <property type="match status" value="1"/>
</dbReference>
<dbReference type="InterPro" id="IPR016136">
    <property type="entry name" value="DNA_helicase_N/primase_C"/>
</dbReference>
<keyword evidence="2 12" id="KW-0639">Primosome</keyword>
<dbReference type="Gene3D" id="1.10.860.10">
    <property type="entry name" value="DNAb Helicase, Chain A"/>
    <property type="match status" value="1"/>
</dbReference>
<dbReference type="KEGG" id="cate:C2869_10710"/>
<dbReference type="InterPro" id="IPR013173">
    <property type="entry name" value="DNA_primase_DnaG_DnaB-bd_dom"/>
</dbReference>
<dbReference type="NCBIfam" id="TIGR01391">
    <property type="entry name" value="dnaG"/>
    <property type="match status" value="1"/>
</dbReference>
<organism evidence="16 17">
    <name type="scientific">Saccharobesus litoralis</name>
    <dbReference type="NCBI Taxonomy" id="2172099"/>
    <lineage>
        <taxon>Bacteria</taxon>
        <taxon>Pseudomonadati</taxon>
        <taxon>Pseudomonadota</taxon>
        <taxon>Gammaproteobacteria</taxon>
        <taxon>Alteromonadales</taxon>
        <taxon>Alteromonadaceae</taxon>
        <taxon>Saccharobesus</taxon>
    </lineage>
</organism>
<dbReference type="Gene3D" id="3.90.980.10">
    <property type="entry name" value="DNA primase, catalytic core, N-terminal domain"/>
    <property type="match status" value="1"/>
</dbReference>
<dbReference type="Pfam" id="PF08275">
    <property type="entry name" value="DNAG_N"/>
    <property type="match status" value="1"/>
</dbReference>
<dbReference type="GO" id="GO:0005737">
    <property type="term" value="C:cytoplasm"/>
    <property type="evidence" value="ECO:0007669"/>
    <property type="project" value="TreeGrafter"/>
</dbReference>
<evidence type="ECO:0000256" key="12">
    <source>
        <dbReference type="HAMAP-Rule" id="MF_00974"/>
    </source>
</evidence>
<dbReference type="InterPro" id="IPR002694">
    <property type="entry name" value="Znf_CHC2"/>
</dbReference>
<keyword evidence="3 12" id="KW-0808">Transferase</keyword>
<dbReference type="GO" id="GO:0003899">
    <property type="term" value="F:DNA-directed RNA polymerase activity"/>
    <property type="evidence" value="ECO:0007669"/>
    <property type="project" value="UniProtKB-UniRule"/>
</dbReference>
<dbReference type="EC" id="2.7.7.101" evidence="12"/>
<dbReference type="InterPro" id="IPR037068">
    <property type="entry name" value="DNA_primase_core_N_sf"/>
</dbReference>
<reference evidence="16 17" key="1">
    <citation type="submission" date="2018-01" db="EMBL/GenBank/DDBJ databases">
        <title>Genome sequence of a Cantenovulum-like bacteria.</title>
        <authorList>
            <person name="Tan W.R."/>
            <person name="Lau N.-S."/>
            <person name="Go F."/>
            <person name="Amirul A.-A.A."/>
        </authorList>
    </citation>
    <scope>NUCLEOTIDE SEQUENCE [LARGE SCALE GENOMIC DNA]</scope>
    <source>
        <strain evidence="16 17">CCB-QB4</strain>
    </source>
</reference>
<dbReference type="SUPFAM" id="SSF117023">
    <property type="entry name" value="DNA primase DnaG, C-terminal domain"/>
    <property type="match status" value="1"/>
</dbReference>
<comment type="catalytic activity">
    <reaction evidence="12">
        <text>ssDNA + n NTP = ssDNA/pppN(pN)n-1 hybrid + (n-1) diphosphate.</text>
        <dbReference type="EC" id="2.7.7.101"/>
    </reaction>
</comment>